<dbReference type="OrthoDB" id="75807at2759"/>
<comment type="caution">
    <text evidence="1">The sequence shown here is derived from an EMBL/GenBank/DDBJ whole genome shotgun (WGS) entry which is preliminary data.</text>
</comment>
<evidence type="ECO:0000313" key="2">
    <source>
        <dbReference type="EMBL" id="CAF4278680.1"/>
    </source>
</evidence>
<proteinExistence type="predicted"/>
<accession>A0A815JRT8</accession>
<reference evidence="1" key="1">
    <citation type="submission" date="2021-02" db="EMBL/GenBank/DDBJ databases">
        <authorList>
            <person name="Nowell W R."/>
        </authorList>
    </citation>
    <scope>NUCLEOTIDE SEQUENCE</scope>
</reference>
<dbReference type="EMBL" id="CAJNOQ010016574">
    <property type="protein sequence ID" value="CAF1383641.1"/>
    <property type="molecule type" value="Genomic_DNA"/>
</dbReference>
<gene>
    <name evidence="1" type="ORF">GPM918_LOCUS32449</name>
    <name evidence="2" type="ORF">SRO942_LOCUS33118</name>
</gene>
<protein>
    <submittedName>
        <fullName evidence="1">Uncharacterized protein</fullName>
    </submittedName>
</protein>
<feature type="non-terminal residue" evidence="1">
    <location>
        <position position="1"/>
    </location>
</feature>
<dbReference type="Proteomes" id="UP000681722">
    <property type="component" value="Unassembled WGS sequence"/>
</dbReference>
<dbReference type="Proteomes" id="UP000663829">
    <property type="component" value="Unassembled WGS sequence"/>
</dbReference>
<evidence type="ECO:0000313" key="3">
    <source>
        <dbReference type="Proteomes" id="UP000663829"/>
    </source>
</evidence>
<sequence>MLFKVKHKKTIQFGDFRNELIRQLIERHAQPKTPTGRPTIGDNPKRLTARHFPSLVPPTATGKIARISCIVCTHTSRREKKRTDTRYQCDVCDVGLSDCESVDDNSWRDVCFDFSSGDEEAVRNGLSATVLDPKEGTCCFGST</sequence>
<dbReference type="EMBL" id="CAJOBC010081974">
    <property type="protein sequence ID" value="CAF4278680.1"/>
    <property type="molecule type" value="Genomic_DNA"/>
</dbReference>
<organism evidence="1 3">
    <name type="scientific">Didymodactylos carnosus</name>
    <dbReference type="NCBI Taxonomy" id="1234261"/>
    <lineage>
        <taxon>Eukaryota</taxon>
        <taxon>Metazoa</taxon>
        <taxon>Spiralia</taxon>
        <taxon>Gnathifera</taxon>
        <taxon>Rotifera</taxon>
        <taxon>Eurotatoria</taxon>
        <taxon>Bdelloidea</taxon>
        <taxon>Philodinida</taxon>
        <taxon>Philodinidae</taxon>
        <taxon>Didymodactylos</taxon>
    </lineage>
</organism>
<name>A0A815JRT8_9BILA</name>
<dbReference type="AlphaFoldDB" id="A0A815JRT8"/>
<keyword evidence="3" id="KW-1185">Reference proteome</keyword>
<evidence type="ECO:0000313" key="1">
    <source>
        <dbReference type="EMBL" id="CAF1383641.1"/>
    </source>
</evidence>